<feature type="active site" description="Proton acceptor" evidence="9">
    <location>
        <position position="303"/>
    </location>
</feature>
<evidence type="ECO:0000259" key="12">
    <source>
        <dbReference type="Pfam" id="PF17900"/>
    </source>
</evidence>
<dbReference type="AlphaFoldDB" id="A0AA88XLD1"/>
<dbReference type="PANTHER" id="PTHR45726:SF3">
    <property type="entry name" value="LEUKOTRIENE A-4 HYDROLASE"/>
    <property type="match status" value="1"/>
</dbReference>
<evidence type="ECO:0000256" key="6">
    <source>
        <dbReference type="ARBA" id="ARBA00022801"/>
    </source>
</evidence>
<evidence type="ECO:0000256" key="9">
    <source>
        <dbReference type="PIRSR" id="PIRSR634015-1"/>
    </source>
</evidence>
<comment type="cofactor">
    <cofactor evidence="10">
        <name>Zn(2+)</name>
        <dbReference type="ChEBI" id="CHEBI:29105"/>
    </cofactor>
    <text evidence="10">Binds 1 zinc ion per subunit.</text>
</comment>
<dbReference type="PRINTS" id="PR00756">
    <property type="entry name" value="ALADIPTASE"/>
</dbReference>
<dbReference type="SUPFAM" id="SSF55486">
    <property type="entry name" value="Metalloproteases ('zincins'), catalytic domain"/>
    <property type="match status" value="1"/>
</dbReference>
<evidence type="ECO:0000256" key="1">
    <source>
        <dbReference type="ARBA" id="ARBA00004496"/>
    </source>
</evidence>
<dbReference type="InterPro" id="IPR034015">
    <property type="entry name" value="M1_LTA4H"/>
</dbReference>
<dbReference type="EMBL" id="VSWD01000011">
    <property type="protein sequence ID" value="KAK3087442.1"/>
    <property type="molecule type" value="Genomic_DNA"/>
</dbReference>
<evidence type="ECO:0000259" key="11">
    <source>
        <dbReference type="Pfam" id="PF01433"/>
    </source>
</evidence>
<keyword evidence="5 10" id="KW-0479">Metal-binding</keyword>
<dbReference type="FunFam" id="2.60.40.1730:FF:000004">
    <property type="entry name" value="Leukotriene A(4) hydrolase"/>
    <property type="match status" value="1"/>
</dbReference>
<dbReference type="CDD" id="cd09599">
    <property type="entry name" value="M1_LTA4H"/>
    <property type="match status" value="1"/>
</dbReference>
<dbReference type="Gene3D" id="3.30.2010.30">
    <property type="match status" value="1"/>
</dbReference>
<dbReference type="InterPro" id="IPR042097">
    <property type="entry name" value="Aminopeptidase_N-like_N_sf"/>
</dbReference>
<dbReference type="Pfam" id="PF01433">
    <property type="entry name" value="Peptidase_M1"/>
    <property type="match status" value="1"/>
</dbReference>
<evidence type="ECO:0000313" key="13">
    <source>
        <dbReference type="EMBL" id="KAK3087442.1"/>
    </source>
</evidence>
<dbReference type="PANTHER" id="PTHR45726">
    <property type="entry name" value="LEUKOTRIENE A-4 HYDROLASE"/>
    <property type="match status" value="1"/>
</dbReference>
<comment type="caution">
    <text evidence="13">The sequence shown here is derived from an EMBL/GenBank/DDBJ whole genome shotgun (WGS) entry which is preliminary data.</text>
</comment>
<dbReference type="GO" id="GO:0004177">
    <property type="term" value="F:aminopeptidase activity"/>
    <property type="evidence" value="ECO:0007669"/>
    <property type="project" value="TreeGrafter"/>
</dbReference>
<dbReference type="Proteomes" id="UP001186944">
    <property type="component" value="Unassembled WGS sequence"/>
</dbReference>
<dbReference type="FunFam" id="3.30.2010.30:FF:000001">
    <property type="entry name" value="Leukotriene A(4) hydrolase"/>
    <property type="match status" value="1"/>
</dbReference>
<organism evidence="13 14">
    <name type="scientific">Pinctada imbricata</name>
    <name type="common">Atlantic pearl-oyster</name>
    <name type="synonym">Pinctada martensii</name>
    <dbReference type="NCBI Taxonomy" id="66713"/>
    <lineage>
        <taxon>Eukaryota</taxon>
        <taxon>Metazoa</taxon>
        <taxon>Spiralia</taxon>
        <taxon>Lophotrochozoa</taxon>
        <taxon>Mollusca</taxon>
        <taxon>Bivalvia</taxon>
        <taxon>Autobranchia</taxon>
        <taxon>Pteriomorphia</taxon>
        <taxon>Pterioida</taxon>
        <taxon>Pterioidea</taxon>
        <taxon>Pteriidae</taxon>
        <taxon>Pinctada</taxon>
    </lineage>
</organism>
<evidence type="ECO:0000313" key="14">
    <source>
        <dbReference type="Proteomes" id="UP001186944"/>
    </source>
</evidence>
<dbReference type="Gene3D" id="1.10.390.10">
    <property type="entry name" value="Neutral Protease Domain 2"/>
    <property type="match status" value="1"/>
</dbReference>
<dbReference type="InterPro" id="IPR049980">
    <property type="entry name" value="LTA4H_cat"/>
</dbReference>
<dbReference type="InterPro" id="IPR027268">
    <property type="entry name" value="Peptidase_M4/M1_CTD_sf"/>
</dbReference>
<dbReference type="Pfam" id="PF17900">
    <property type="entry name" value="Peptidase_M1_N"/>
    <property type="match status" value="1"/>
</dbReference>
<dbReference type="SUPFAM" id="SSF48371">
    <property type="entry name" value="ARM repeat"/>
    <property type="match status" value="1"/>
</dbReference>
<keyword evidence="7 10" id="KW-0862">Zinc</keyword>
<reference evidence="13" key="1">
    <citation type="submission" date="2019-08" db="EMBL/GenBank/DDBJ databases">
        <title>The improved chromosome-level genome for the pearl oyster Pinctada fucata martensii using PacBio sequencing and Hi-C.</title>
        <authorList>
            <person name="Zheng Z."/>
        </authorList>
    </citation>
    <scope>NUCLEOTIDE SEQUENCE</scope>
    <source>
        <strain evidence="13">ZZ-2019</strain>
        <tissue evidence="13">Adductor muscle</tissue>
    </source>
</reference>
<dbReference type="GO" id="GO:0004301">
    <property type="term" value="F:epoxide hydrolase activity"/>
    <property type="evidence" value="ECO:0007669"/>
    <property type="project" value="TreeGrafter"/>
</dbReference>
<keyword evidence="6" id="KW-0378">Hydrolase</keyword>
<evidence type="ECO:0000256" key="5">
    <source>
        <dbReference type="ARBA" id="ARBA00022723"/>
    </source>
</evidence>
<protein>
    <recommendedName>
        <fullName evidence="15">Leukotriene-A(4) hydrolase</fullName>
    </recommendedName>
</protein>
<keyword evidence="14" id="KW-1185">Reference proteome</keyword>
<dbReference type="InterPro" id="IPR014782">
    <property type="entry name" value="Peptidase_M1_dom"/>
</dbReference>
<dbReference type="GO" id="GO:0006508">
    <property type="term" value="P:proteolysis"/>
    <property type="evidence" value="ECO:0007669"/>
    <property type="project" value="UniProtKB-KW"/>
</dbReference>
<dbReference type="Gene3D" id="1.25.40.320">
    <property type="entry name" value="Peptidase M1, leukotriene A4 hydrolase/aminopeptidase C-terminal domain"/>
    <property type="match status" value="1"/>
</dbReference>
<dbReference type="GO" id="GO:0008270">
    <property type="term" value="F:zinc ion binding"/>
    <property type="evidence" value="ECO:0007669"/>
    <property type="project" value="InterPro"/>
</dbReference>
<feature type="binding site" evidence="10">
    <location>
        <position position="325"/>
    </location>
    <ligand>
        <name>Zn(2+)</name>
        <dbReference type="ChEBI" id="CHEBI:29105"/>
        <note>catalytic</note>
    </ligand>
</feature>
<dbReference type="InterPro" id="IPR016024">
    <property type="entry name" value="ARM-type_fold"/>
</dbReference>
<comment type="similarity">
    <text evidence="2">Belongs to the peptidase M1 family.</text>
</comment>
<dbReference type="FunFam" id="1.10.390.10:FF:000003">
    <property type="entry name" value="Leukotriene A(4) hydrolase"/>
    <property type="match status" value="1"/>
</dbReference>
<evidence type="ECO:0000256" key="4">
    <source>
        <dbReference type="ARBA" id="ARBA00022670"/>
    </source>
</evidence>
<comment type="subcellular location">
    <subcellularLocation>
        <location evidence="1">Cytoplasm</location>
    </subcellularLocation>
</comment>
<dbReference type="InterPro" id="IPR045357">
    <property type="entry name" value="Aminopeptidase_N-like_N"/>
</dbReference>
<dbReference type="GO" id="GO:0043171">
    <property type="term" value="P:peptide catabolic process"/>
    <property type="evidence" value="ECO:0007669"/>
    <property type="project" value="TreeGrafter"/>
</dbReference>
<keyword evidence="3" id="KW-0963">Cytoplasm</keyword>
<dbReference type="GO" id="GO:0008237">
    <property type="term" value="F:metallopeptidase activity"/>
    <property type="evidence" value="ECO:0007669"/>
    <property type="project" value="UniProtKB-KW"/>
</dbReference>
<evidence type="ECO:0000256" key="7">
    <source>
        <dbReference type="ARBA" id="ARBA00022833"/>
    </source>
</evidence>
<dbReference type="InterPro" id="IPR001930">
    <property type="entry name" value="Peptidase_M1"/>
</dbReference>
<dbReference type="GO" id="GO:0005829">
    <property type="term" value="C:cytosol"/>
    <property type="evidence" value="ECO:0007669"/>
    <property type="project" value="TreeGrafter"/>
</dbReference>
<evidence type="ECO:0000256" key="3">
    <source>
        <dbReference type="ARBA" id="ARBA00022490"/>
    </source>
</evidence>
<feature type="domain" description="Aminopeptidase N-like N-terminal" evidence="12">
    <location>
        <begin position="29"/>
        <end position="208"/>
    </location>
</feature>
<evidence type="ECO:0000256" key="10">
    <source>
        <dbReference type="PIRSR" id="PIRSR634015-3"/>
    </source>
</evidence>
<keyword evidence="8" id="KW-0482">Metalloprotease</keyword>
<dbReference type="InterPro" id="IPR038502">
    <property type="entry name" value="M1_LTA-4_hydro/amino_C_sf"/>
</dbReference>
<dbReference type="Gene3D" id="2.60.40.1730">
    <property type="entry name" value="tricorn interacting facor f3 domain"/>
    <property type="match status" value="1"/>
</dbReference>
<dbReference type="SUPFAM" id="SSF63737">
    <property type="entry name" value="Leukotriene A4 hydrolase N-terminal domain"/>
    <property type="match status" value="1"/>
</dbReference>
<sequence length="550" mass="62061">METSPVGRLSPGDPCSYSRPDQCILTKLHLELDVSFDKKELRGVAEITVEKKQPDIQELILDAKDLEITRVTIGGTDESLEYTIEDPILEFGSKFTIKLPNNNQTNFNIRIHYATTPKCSALQWLNPKQTKGNRHPYLFSQCQAIHARSLVPCQDSSAVKFPYTAKISAPSAITILMSALQQGIEAHPSDSSKRVHKFEQKVPIPSYLIAIVGGDLESRDLSERCRVWCEKEVVDDAAYEFAETEKMLQVAESLAGPYVWGRYDLLMLPPSFPYGGMENPCLTFVTPTLLAGDRSLADVVAHEITHSWTGNLVTNSSPEHFWLNEGHTVFIERKIAGRLHGEPHRQMMSREGWSTLEETVKVLKSGPFTKLILEMEGIDPDDAFSSLPYEKGSALLLYLERILGGSEVFEPFLKAYIEKFKYQSIDSSQWKSFLYEHFADKKSILDSVDWDGWFHSVGMPPVKMSYDESLLTPITQLSQKWIAASDDEAAQFSADDIKDFSSIQRRIFLEQLCDAPSFSVVKVQALEKLCHFNAVKNSEVRFKYVHVLSG</sequence>
<proteinExistence type="inferred from homology"/>
<feature type="domain" description="Peptidase M1 membrane alanine aminopeptidase" evidence="11">
    <location>
        <begin position="241"/>
        <end position="453"/>
    </location>
</feature>
<keyword evidence="4" id="KW-0645">Protease</keyword>
<feature type="binding site" evidence="10">
    <location>
        <position position="302"/>
    </location>
    <ligand>
        <name>Zn(2+)</name>
        <dbReference type="ChEBI" id="CHEBI:29105"/>
        <note>catalytic</note>
    </ligand>
</feature>
<evidence type="ECO:0000256" key="8">
    <source>
        <dbReference type="ARBA" id="ARBA00023049"/>
    </source>
</evidence>
<gene>
    <name evidence="13" type="ORF">FSP39_005970</name>
</gene>
<accession>A0AA88XLD1</accession>
<evidence type="ECO:0008006" key="15">
    <source>
        <dbReference type="Google" id="ProtNLM"/>
    </source>
</evidence>
<evidence type="ECO:0000256" key="2">
    <source>
        <dbReference type="ARBA" id="ARBA00010136"/>
    </source>
</evidence>
<feature type="active site" description="Proton donor" evidence="9">
    <location>
        <position position="389"/>
    </location>
</feature>
<feature type="binding site" evidence="10">
    <location>
        <position position="306"/>
    </location>
    <ligand>
        <name>Zn(2+)</name>
        <dbReference type="ChEBI" id="CHEBI:29105"/>
        <note>catalytic</note>
    </ligand>
</feature>
<name>A0AA88XLD1_PINIB</name>